<comment type="function">
    <text evidence="9">Catalyzes the ATP-dependent phosphorylation of N-acetyl-L-glutamate.</text>
</comment>
<dbReference type="InterPro" id="IPR001048">
    <property type="entry name" value="Asp/Glu/Uridylate_kinase"/>
</dbReference>
<gene>
    <name evidence="9" type="primary">argB</name>
    <name evidence="11" type="ORF">EDC38_2288</name>
</gene>
<comment type="similarity">
    <text evidence="9">Belongs to the acetylglutamate kinase family. ArgB subfamily.</text>
</comment>
<feature type="binding site" evidence="9">
    <location>
        <position position="195"/>
    </location>
    <ligand>
        <name>substrate</name>
    </ligand>
</feature>
<dbReference type="FunFam" id="3.40.1160.10:FF:000004">
    <property type="entry name" value="Acetylglutamate kinase"/>
    <property type="match status" value="1"/>
</dbReference>
<evidence type="ECO:0000256" key="1">
    <source>
        <dbReference type="ARBA" id="ARBA00004828"/>
    </source>
</evidence>
<dbReference type="CDD" id="cd04250">
    <property type="entry name" value="AAK_NAGK-C"/>
    <property type="match status" value="1"/>
</dbReference>
<evidence type="ECO:0000259" key="10">
    <source>
        <dbReference type="Pfam" id="PF00696"/>
    </source>
</evidence>
<dbReference type="GO" id="GO:0005737">
    <property type="term" value="C:cytoplasm"/>
    <property type="evidence" value="ECO:0007669"/>
    <property type="project" value="UniProtKB-SubCell"/>
</dbReference>
<dbReference type="HAMAP" id="MF_00082">
    <property type="entry name" value="ArgB"/>
    <property type="match status" value="1"/>
</dbReference>
<evidence type="ECO:0000313" key="11">
    <source>
        <dbReference type="EMBL" id="ROQ21662.1"/>
    </source>
</evidence>
<keyword evidence="12" id="KW-1185">Reference proteome</keyword>
<evidence type="ECO:0000256" key="6">
    <source>
        <dbReference type="ARBA" id="ARBA00022777"/>
    </source>
</evidence>
<dbReference type="InterPro" id="IPR001057">
    <property type="entry name" value="Glu/AcGlu_kinase"/>
</dbReference>
<dbReference type="GO" id="GO:0005524">
    <property type="term" value="F:ATP binding"/>
    <property type="evidence" value="ECO:0007669"/>
    <property type="project" value="UniProtKB-UniRule"/>
</dbReference>
<evidence type="ECO:0000313" key="12">
    <source>
        <dbReference type="Proteomes" id="UP000273643"/>
    </source>
</evidence>
<accession>A0A3N1NS31</accession>
<dbReference type="Gene3D" id="3.40.1160.10">
    <property type="entry name" value="Acetylglutamate kinase-like"/>
    <property type="match status" value="1"/>
</dbReference>
<evidence type="ECO:0000256" key="4">
    <source>
        <dbReference type="ARBA" id="ARBA00022679"/>
    </source>
</evidence>
<comment type="subcellular location">
    <subcellularLocation>
        <location evidence="9">Cytoplasm</location>
    </subcellularLocation>
</comment>
<dbReference type="PANTHER" id="PTHR23342">
    <property type="entry name" value="N-ACETYLGLUTAMATE SYNTHASE"/>
    <property type="match status" value="1"/>
</dbReference>
<comment type="catalytic activity">
    <reaction evidence="8 9">
        <text>N-acetyl-L-glutamate + ATP = N-acetyl-L-glutamyl 5-phosphate + ADP</text>
        <dbReference type="Rhea" id="RHEA:14629"/>
        <dbReference type="ChEBI" id="CHEBI:30616"/>
        <dbReference type="ChEBI" id="CHEBI:44337"/>
        <dbReference type="ChEBI" id="CHEBI:57936"/>
        <dbReference type="ChEBI" id="CHEBI:456216"/>
        <dbReference type="EC" id="2.7.2.8"/>
    </reaction>
</comment>
<keyword evidence="6 9" id="KW-0418">Kinase</keyword>
<dbReference type="InterPro" id="IPR004662">
    <property type="entry name" value="AcgluKinase_fam"/>
</dbReference>
<feature type="site" description="Transition state stabilizer" evidence="9">
    <location>
        <position position="33"/>
    </location>
</feature>
<comment type="pathway">
    <text evidence="1 9">Amino-acid biosynthesis; L-arginine biosynthesis; N(2)-acetyl-L-ornithine from L-glutamate: step 2/4.</text>
</comment>
<evidence type="ECO:0000256" key="2">
    <source>
        <dbReference type="ARBA" id="ARBA00022571"/>
    </source>
</evidence>
<dbReference type="SUPFAM" id="SSF53633">
    <property type="entry name" value="Carbamate kinase-like"/>
    <property type="match status" value="1"/>
</dbReference>
<dbReference type="AlphaFoldDB" id="A0A3N1NS31"/>
<dbReference type="EC" id="2.7.2.8" evidence="9"/>
<dbReference type="PRINTS" id="PR00474">
    <property type="entry name" value="GLU5KINASE"/>
</dbReference>
<evidence type="ECO:0000256" key="3">
    <source>
        <dbReference type="ARBA" id="ARBA00022605"/>
    </source>
</evidence>
<keyword evidence="2 9" id="KW-0055">Arginine biosynthesis</keyword>
<keyword evidence="5 9" id="KW-0547">Nucleotide-binding</keyword>
<feature type="binding site" evidence="9">
    <location>
        <begin position="68"/>
        <end position="69"/>
    </location>
    <ligand>
        <name>substrate</name>
    </ligand>
</feature>
<proteinExistence type="inferred from homology"/>
<dbReference type="RefSeq" id="WP_123638610.1">
    <property type="nucleotide sequence ID" value="NZ_JBHYFO010000016.1"/>
</dbReference>
<keyword evidence="4 9" id="KW-0808">Transferase</keyword>
<dbReference type="InterPro" id="IPR041727">
    <property type="entry name" value="NAGK-C"/>
</dbReference>
<sequence length="304" mass="31984">MSLNRTQAMNVAQVLTEALPYIQRFTGKTIVIKFGGNAMVDEELQNSFARDIVLMKLVGMNPIVVHGGGPQIGDLLKQLNIESEFVGGMRVTDSKTMDVVEMVLGGTVNKQIVSLINHNGGHAIGITGKDGQLIRAKKLSAKRQTPDMQAPEIIDIGHVGEVASINTSVIDMLINSDFIPVIAPIGVGDDGASYNINADLVAGKIAEVLQAEKLMLLTNVAGLQDKNGEVLTGLTTQQVDGLIADGTIYGGMLPKIGCALDAVKSGVNSAHIIDGRVAHAVLLEIFTDAGVGTLITNKAQQAAQ</sequence>
<name>A0A3N1NS31_9GAMM</name>
<dbReference type="Proteomes" id="UP000273643">
    <property type="component" value="Unassembled WGS sequence"/>
</dbReference>
<organism evidence="11 12">
    <name type="scientific">Marinimicrobium koreense</name>
    <dbReference type="NCBI Taxonomy" id="306545"/>
    <lineage>
        <taxon>Bacteria</taxon>
        <taxon>Pseudomonadati</taxon>
        <taxon>Pseudomonadota</taxon>
        <taxon>Gammaproteobacteria</taxon>
        <taxon>Cellvibrionales</taxon>
        <taxon>Cellvibrionaceae</taxon>
        <taxon>Marinimicrobium</taxon>
    </lineage>
</organism>
<protein>
    <recommendedName>
        <fullName evidence="9">Acetylglutamate kinase</fullName>
        <ecNumber evidence="9">2.7.2.8</ecNumber>
    </recommendedName>
    <alternativeName>
        <fullName evidence="9">N-acetyl-L-glutamate 5-phosphotransferase</fullName>
    </alternativeName>
    <alternativeName>
        <fullName evidence="9">NAG kinase</fullName>
        <shortName evidence="9">NAGK</shortName>
    </alternativeName>
</protein>
<dbReference type="GO" id="GO:0042450">
    <property type="term" value="P:L-arginine biosynthetic process via ornithine"/>
    <property type="evidence" value="ECO:0007669"/>
    <property type="project" value="UniProtKB-UniRule"/>
</dbReference>
<dbReference type="PIRSF" id="PIRSF000728">
    <property type="entry name" value="NAGK"/>
    <property type="match status" value="1"/>
</dbReference>
<dbReference type="InterPro" id="IPR036393">
    <property type="entry name" value="AceGlu_kinase-like_sf"/>
</dbReference>
<evidence type="ECO:0000256" key="9">
    <source>
        <dbReference type="HAMAP-Rule" id="MF_00082"/>
    </source>
</evidence>
<feature type="domain" description="Aspartate/glutamate/uridylate kinase" evidence="10">
    <location>
        <begin position="28"/>
        <end position="274"/>
    </location>
</feature>
<dbReference type="PANTHER" id="PTHR23342:SF0">
    <property type="entry name" value="N-ACETYLGLUTAMATE SYNTHASE, MITOCHONDRIAL"/>
    <property type="match status" value="1"/>
</dbReference>
<evidence type="ECO:0000256" key="5">
    <source>
        <dbReference type="ARBA" id="ARBA00022741"/>
    </source>
</evidence>
<dbReference type="InterPro" id="IPR037528">
    <property type="entry name" value="ArgB"/>
</dbReference>
<dbReference type="UniPathway" id="UPA00068">
    <property type="reaction ID" value="UER00107"/>
</dbReference>
<keyword evidence="9" id="KW-0963">Cytoplasm</keyword>
<evidence type="ECO:0000256" key="8">
    <source>
        <dbReference type="ARBA" id="ARBA00048141"/>
    </source>
</evidence>
<dbReference type="NCBIfam" id="TIGR00761">
    <property type="entry name" value="argB"/>
    <property type="match status" value="1"/>
</dbReference>
<keyword evidence="7 9" id="KW-0067">ATP-binding</keyword>
<evidence type="ECO:0000256" key="7">
    <source>
        <dbReference type="ARBA" id="ARBA00022840"/>
    </source>
</evidence>
<feature type="site" description="Transition state stabilizer" evidence="9">
    <location>
        <position position="255"/>
    </location>
</feature>
<dbReference type="OrthoDB" id="9803155at2"/>
<dbReference type="EMBL" id="RJUK01000001">
    <property type="protein sequence ID" value="ROQ21662.1"/>
    <property type="molecule type" value="Genomic_DNA"/>
</dbReference>
<keyword evidence="3 9" id="KW-0028">Amino-acid biosynthesis</keyword>
<dbReference type="GO" id="GO:0003991">
    <property type="term" value="F:acetylglutamate kinase activity"/>
    <property type="evidence" value="ECO:0007669"/>
    <property type="project" value="UniProtKB-UniRule"/>
</dbReference>
<reference evidence="11 12" key="1">
    <citation type="submission" date="2018-11" db="EMBL/GenBank/DDBJ databases">
        <title>Genomic Encyclopedia of Type Strains, Phase IV (KMG-IV): sequencing the most valuable type-strain genomes for metagenomic binning, comparative biology and taxonomic classification.</title>
        <authorList>
            <person name="Goeker M."/>
        </authorList>
    </citation>
    <scope>NUCLEOTIDE SEQUENCE [LARGE SCALE GENOMIC DNA]</scope>
    <source>
        <strain evidence="11 12">DSM 16974</strain>
    </source>
</reference>
<dbReference type="Pfam" id="PF00696">
    <property type="entry name" value="AA_kinase"/>
    <property type="match status" value="1"/>
</dbReference>
<comment type="caution">
    <text evidence="11">The sequence shown here is derived from an EMBL/GenBank/DDBJ whole genome shotgun (WGS) entry which is preliminary data.</text>
</comment>
<feature type="binding site" evidence="9">
    <location>
        <position position="90"/>
    </location>
    <ligand>
        <name>substrate</name>
    </ligand>
</feature>